<evidence type="ECO:0000256" key="1">
    <source>
        <dbReference type="SAM" id="MobiDB-lite"/>
    </source>
</evidence>
<proteinExistence type="predicted"/>
<evidence type="ECO:0000313" key="2">
    <source>
        <dbReference type="EMBL" id="WAQ89646.1"/>
    </source>
</evidence>
<feature type="region of interest" description="Disordered" evidence="1">
    <location>
        <begin position="1"/>
        <end position="69"/>
    </location>
</feature>
<feature type="compositionally biased region" description="Polar residues" evidence="1">
    <location>
        <begin position="499"/>
        <end position="515"/>
    </location>
</feature>
<feature type="compositionally biased region" description="Polar residues" evidence="1">
    <location>
        <begin position="7"/>
        <end position="20"/>
    </location>
</feature>
<gene>
    <name evidence="2" type="ORF">PtA15_11A336</name>
</gene>
<feature type="compositionally biased region" description="Low complexity" evidence="1">
    <location>
        <begin position="394"/>
        <end position="409"/>
    </location>
</feature>
<sequence>MAYSSIGHISNRTSSNTATPSAPKPKKGGTKRCKSGDELAKISTPVAPPVEAPEPPAAQDSDDSGEEQPLAKRQFTHRGDGDDMNMCDLPATVEYEPKSGNRARIQSNWIGAQTELQKRVTPAAIGPSAKIFAGSDRALVDALVARGIKPSALQRQHNHTEWPNKWITHVTCKEALRLPVYSSDVKAVFTNPSGPLFFFLWGLIPCKKDNLEASNYRFLCFLAHTPAIGPLLSSTEMPFLKGLTIPNAPGETATKVKVSNVMFQGLAEENWGYCSSNFIVHVPKIPVGSTMTAFWKNSTTKVVAGEWENLLILLSLSPPCATCGVEQHSDGGNCEFLIAIDVLTDCQRNLNRPTQPNGVKKELKSMSKRAKSAFEQTGEIPEDEGIRINQARPSRVSSAIATSTSTSTKKPTKRIKKARSVNPASLLTKGDKPAADVNSTTVATISDGHDAAPSGANNTSQAPSPRPATTLGTPPPTNPNPITQTKSPVEVSKPVDPPDSQSAPEASHGANSGSADVNGGFSTAIFLTA</sequence>
<name>A0ABY7CWJ6_9BASI</name>
<evidence type="ECO:0000313" key="3">
    <source>
        <dbReference type="Proteomes" id="UP001164743"/>
    </source>
</evidence>
<feature type="compositionally biased region" description="Pro residues" evidence="1">
    <location>
        <begin position="46"/>
        <end position="56"/>
    </location>
</feature>
<protein>
    <submittedName>
        <fullName evidence="2">Uncharacterized protein</fullName>
    </submittedName>
</protein>
<feature type="compositionally biased region" description="Basic residues" evidence="1">
    <location>
        <begin position="24"/>
        <end position="33"/>
    </location>
</feature>
<organism evidence="2 3">
    <name type="scientific">Puccinia triticina</name>
    <dbReference type="NCBI Taxonomy" id="208348"/>
    <lineage>
        <taxon>Eukaryota</taxon>
        <taxon>Fungi</taxon>
        <taxon>Dikarya</taxon>
        <taxon>Basidiomycota</taxon>
        <taxon>Pucciniomycotina</taxon>
        <taxon>Pucciniomycetes</taxon>
        <taxon>Pucciniales</taxon>
        <taxon>Pucciniaceae</taxon>
        <taxon>Puccinia</taxon>
    </lineage>
</organism>
<feature type="compositionally biased region" description="Basic residues" evidence="1">
    <location>
        <begin position="410"/>
        <end position="419"/>
    </location>
</feature>
<accession>A0ABY7CWJ6</accession>
<dbReference type="RefSeq" id="XP_053025201.1">
    <property type="nucleotide sequence ID" value="XM_053161234.1"/>
</dbReference>
<dbReference type="Proteomes" id="UP001164743">
    <property type="component" value="Chromosome 11A"/>
</dbReference>
<keyword evidence="3" id="KW-1185">Reference proteome</keyword>
<dbReference type="GeneID" id="77802129"/>
<dbReference type="EMBL" id="CP110431">
    <property type="protein sequence ID" value="WAQ89646.1"/>
    <property type="molecule type" value="Genomic_DNA"/>
</dbReference>
<reference evidence="2" key="1">
    <citation type="submission" date="2022-10" db="EMBL/GenBank/DDBJ databases">
        <title>Puccinia triticina Genome sequencing and assembly.</title>
        <authorList>
            <person name="Li C."/>
        </authorList>
    </citation>
    <scope>NUCLEOTIDE SEQUENCE</scope>
    <source>
        <strain evidence="2">Pt15</strain>
    </source>
</reference>
<feature type="region of interest" description="Disordered" evidence="1">
    <location>
        <begin position="374"/>
        <end position="522"/>
    </location>
</feature>